<dbReference type="RefSeq" id="WP_283712884.1">
    <property type="nucleotide sequence ID" value="NZ_JASJEW010000002.1"/>
</dbReference>
<evidence type="ECO:0000256" key="3">
    <source>
        <dbReference type="ARBA" id="ARBA00022807"/>
    </source>
</evidence>
<evidence type="ECO:0000313" key="6">
    <source>
        <dbReference type="Proteomes" id="UP001431693"/>
    </source>
</evidence>
<evidence type="ECO:0000256" key="2">
    <source>
        <dbReference type="ARBA" id="ARBA00022801"/>
    </source>
</evidence>
<dbReference type="Gene3D" id="3.90.70.10">
    <property type="entry name" value="Cysteine proteinases"/>
    <property type="match status" value="1"/>
</dbReference>
<keyword evidence="4" id="KW-0031">Aminopeptidase</keyword>
<protein>
    <recommendedName>
        <fullName evidence="4">Aminopeptidase</fullName>
    </recommendedName>
</protein>
<evidence type="ECO:0000256" key="1">
    <source>
        <dbReference type="ARBA" id="ARBA00022670"/>
    </source>
</evidence>
<dbReference type="InterPro" id="IPR038765">
    <property type="entry name" value="Papain-like_cys_pep_sf"/>
</dbReference>
<dbReference type="InterPro" id="IPR004134">
    <property type="entry name" value="Peptidase_C1B"/>
</dbReference>
<organism evidence="5 6">
    <name type="scientific">Kribbibacterium absianum</name>
    <dbReference type="NCBI Taxonomy" id="3044210"/>
    <lineage>
        <taxon>Bacteria</taxon>
        <taxon>Bacillati</taxon>
        <taxon>Actinomycetota</taxon>
        <taxon>Coriobacteriia</taxon>
        <taxon>Coriobacteriales</taxon>
        <taxon>Kribbibacteriaceae</taxon>
        <taxon>Kribbibacterium</taxon>
    </lineage>
</organism>
<comment type="similarity">
    <text evidence="4">Belongs to the peptidase C1 family.</text>
</comment>
<dbReference type="EMBL" id="JASJEX010000003">
    <property type="protein sequence ID" value="MDJ1129764.1"/>
    <property type="molecule type" value="Genomic_DNA"/>
</dbReference>
<reference evidence="5" key="1">
    <citation type="submission" date="2023-05" db="EMBL/GenBank/DDBJ databases">
        <title>[olsenella] sp. nov., isolated from a pig farm feces dump.</title>
        <authorList>
            <person name="Chang Y.-H."/>
        </authorList>
    </citation>
    <scope>NUCLEOTIDE SEQUENCE</scope>
    <source>
        <strain evidence="5">YH-ols2217</strain>
    </source>
</reference>
<evidence type="ECO:0000256" key="4">
    <source>
        <dbReference type="PIRNR" id="PIRNR005700"/>
    </source>
</evidence>
<dbReference type="PIRSF" id="PIRSF005700">
    <property type="entry name" value="PepC"/>
    <property type="match status" value="1"/>
</dbReference>
<keyword evidence="2 4" id="KW-0378">Hydrolase</keyword>
<dbReference type="CDD" id="cd00585">
    <property type="entry name" value="Peptidase_C1B"/>
    <property type="match status" value="1"/>
</dbReference>
<evidence type="ECO:0000313" key="5">
    <source>
        <dbReference type="EMBL" id="MDJ1129764.1"/>
    </source>
</evidence>
<dbReference type="SUPFAM" id="SSF54001">
    <property type="entry name" value="Cysteine proteinases"/>
    <property type="match status" value="1"/>
</dbReference>
<accession>A0ABT6ZL46</accession>
<name>A0ABT6ZL46_9ACTN</name>
<keyword evidence="6" id="KW-1185">Reference proteome</keyword>
<dbReference type="Pfam" id="PF03051">
    <property type="entry name" value="Peptidase_C1_2"/>
    <property type="match status" value="1"/>
</dbReference>
<keyword evidence="1 4" id="KW-0645">Protease</keyword>
<comment type="caution">
    <text evidence="5">The sequence shown here is derived from an EMBL/GenBank/DDBJ whole genome shotgun (WGS) entry which is preliminary data.</text>
</comment>
<sequence>MELTKELLGRFAEDYKKQGAAAVIAENAVKNNGIHAAAERETCAVTDNAPVFSVDVDSEAVANQRQAGFCWDFSGLNFLRWHMEKKLDLPHGSFQLSQVYTIFYDKLEKSNFFMEQIVKYAGDGLDDRRIDFLLAQPQQDGGDWDPFCALVEKYGVVPQSSMPDTAPSKNTAELNAVLNKLLRQDAQQLRDAVASGKEGKAIDDLRSQMLSEVYRVLAVCFGEPPQHVDFEYTDSKKKYHADLGLTPLEFYKKYLGDIDLKRFQAVMNLPTVPFDEHYTIDMTHEVQGGHNPISYLNLSMDDLKALVIAQLKGGQPVWFGCDVTQDADFQKGILSEKLYDLETLFNITWTMDKAERFETLQSLPTHAMMIAGVDLVDDKPVRWKIENSWGATADGKPVGHNGYFIADDPWFDQYVFEVAISDKYLSDEQKKIAAGEAKVLPYWNAFNPVPLAE</sequence>
<gene>
    <name evidence="5" type="ORF">QJ043_06705</name>
</gene>
<proteinExistence type="inferred from homology"/>
<keyword evidence="3 4" id="KW-0788">Thiol protease</keyword>
<dbReference type="Proteomes" id="UP001431693">
    <property type="component" value="Unassembled WGS sequence"/>
</dbReference>
<dbReference type="PANTHER" id="PTHR10363:SF2">
    <property type="entry name" value="BLEOMYCIN HYDROLASE"/>
    <property type="match status" value="1"/>
</dbReference>
<dbReference type="PANTHER" id="PTHR10363">
    <property type="entry name" value="BLEOMYCIN HYDROLASE"/>
    <property type="match status" value="1"/>
</dbReference>